<evidence type="ECO:0000313" key="6">
    <source>
        <dbReference type="Proteomes" id="UP001597296"/>
    </source>
</evidence>
<dbReference type="PANTHER" id="PTHR34218">
    <property type="entry name" value="PEPTIDASE S45 PENICILLIN AMIDASE"/>
    <property type="match status" value="1"/>
</dbReference>
<reference evidence="6" key="1">
    <citation type="journal article" date="2019" name="Int. J. Syst. Evol. Microbiol.">
        <title>The Global Catalogue of Microorganisms (GCM) 10K type strain sequencing project: providing services to taxonomists for standard genome sequencing and annotation.</title>
        <authorList>
            <consortium name="The Broad Institute Genomics Platform"/>
            <consortium name="The Broad Institute Genome Sequencing Center for Infectious Disease"/>
            <person name="Wu L."/>
            <person name="Ma J."/>
        </authorList>
    </citation>
    <scope>NUCLEOTIDE SEQUENCE [LARGE SCALE GENOMIC DNA]</scope>
    <source>
        <strain evidence="6">KCTC 15012</strain>
    </source>
</reference>
<dbReference type="Gene3D" id="1.10.439.10">
    <property type="entry name" value="Penicillin Amidohydrolase, domain 1"/>
    <property type="match status" value="1"/>
</dbReference>
<evidence type="ECO:0000256" key="3">
    <source>
        <dbReference type="ARBA" id="ARBA00023145"/>
    </source>
</evidence>
<gene>
    <name evidence="5" type="ORF">ACFSNB_00045</name>
</gene>
<dbReference type="InterPro" id="IPR043147">
    <property type="entry name" value="Penicillin_amidase_A-knob"/>
</dbReference>
<organism evidence="5 6">
    <name type="scientific">Phaeospirillum tilakii</name>
    <dbReference type="NCBI Taxonomy" id="741673"/>
    <lineage>
        <taxon>Bacteria</taxon>
        <taxon>Pseudomonadati</taxon>
        <taxon>Pseudomonadota</taxon>
        <taxon>Alphaproteobacteria</taxon>
        <taxon>Rhodospirillales</taxon>
        <taxon>Rhodospirillaceae</taxon>
        <taxon>Phaeospirillum</taxon>
    </lineage>
</organism>
<dbReference type="Proteomes" id="UP001597296">
    <property type="component" value="Unassembled WGS sequence"/>
</dbReference>
<name>A0ABW5C5J2_9PROT</name>
<sequence>MVTELAAAAGRPLRRRRLRTAAGFALLGLLLAVAAGWLWLMSPLPRLSGRIELAGLSQPVTIARDEYGVPHLRAASRDDLWFALGFVHAQDRFAQMELMRRAGSGRLAELVGPAGLDNDRFMRTLGLRRLAEATLPRLDPATRAALGAYAAGVNAWLAQPGRSLPLELTLLGDSPEPWQAADSLLWHKLMALNLSGAWRDDILRARLLRHLPPQRLRELFPGLGDGAALSDAGARALLAALPAAARAEPASNIWVVAGGRSASGKPLLANDPHLGLATPSPWYLAELEAPGLHVVGATAPGLPFPVIGRTDRFAWGITSAEADTVDLFVEKLEGERGYRTPEGIRPFTTRDETIRVKGGADVAMTVRETRHGPVISDLIAPDLAGPGEVVALAATLLSNDDPAAQALMRIGLAQDWAGVSAALREVQAPALNIGYADRDGTIALATIGRIPLRRNASGLLPAKGWTGNGDWIGWLPPGRLPQTVNPRGGVLINANDRPTTDSKLAAQIAGAWPPPYRSRRLHELLDQRRDLTAEAMNAIQGDIVSLQAVELKDLLAAVEPASERGRAAVRLLADWTGEASRDRPEPLLLASWAQHLAQAIFADEAPELAEPDAPARIALLIEVLTHHRGWCDDVSTPAVEGCDEMIERSLEQTLTDLRADWHREPAALRWGEAHAARFVPPVLARVPLLRDWAARTVPTDGDNATVNQGGYRLDGPRFPHVHGPGLRAVFDLADPAASRFVIVPGQSAHPQSPHYADLLRAWRDNRPVRLDGGGTWLLTLAPPAE</sequence>
<keyword evidence="4" id="KW-0472">Membrane</keyword>
<comment type="similarity">
    <text evidence="1">Belongs to the peptidase S45 family.</text>
</comment>
<feature type="transmembrane region" description="Helical" evidence="4">
    <location>
        <begin position="21"/>
        <end position="40"/>
    </location>
</feature>
<keyword evidence="6" id="KW-1185">Reference proteome</keyword>
<dbReference type="Gene3D" id="2.30.120.10">
    <property type="match status" value="1"/>
</dbReference>
<dbReference type="EMBL" id="JBHUIY010000001">
    <property type="protein sequence ID" value="MFD2232186.1"/>
    <property type="molecule type" value="Genomic_DNA"/>
</dbReference>
<protein>
    <submittedName>
        <fullName evidence="5">Penicillin acylase family protein</fullName>
    </submittedName>
</protein>
<dbReference type="InterPro" id="IPR002692">
    <property type="entry name" value="S45"/>
</dbReference>
<dbReference type="InterPro" id="IPR043146">
    <property type="entry name" value="Penicillin_amidase_N_B-knob"/>
</dbReference>
<dbReference type="RefSeq" id="WP_377313296.1">
    <property type="nucleotide sequence ID" value="NZ_JBHUIY010000001.1"/>
</dbReference>
<dbReference type="InterPro" id="IPR023343">
    <property type="entry name" value="Penicillin_amidase_dom1"/>
</dbReference>
<evidence type="ECO:0000256" key="1">
    <source>
        <dbReference type="ARBA" id="ARBA00006586"/>
    </source>
</evidence>
<dbReference type="InterPro" id="IPR014395">
    <property type="entry name" value="Pen/GL7ACA/AHL_acylase"/>
</dbReference>
<accession>A0ABW5C5J2</accession>
<proteinExistence type="inferred from homology"/>
<dbReference type="PANTHER" id="PTHR34218:SF4">
    <property type="entry name" value="ACYL-HOMOSERINE LACTONE ACYLASE QUIP"/>
    <property type="match status" value="1"/>
</dbReference>
<keyword evidence="2" id="KW-0378">Hydrolase</keyword>
<dbReference type="CDD" id="cd03747">
    <property type="entry name" value="Ntn_PGA_like"/>
    <property type="match status" value="1"/>
</dbReference>
<keyword evidence="3" id="KW-0865">Zymogen</keyword>
<dbReference type="Pfam" id="PF01804">
    <property type="entry name" value="Penicil_amidase"/>
    <property type="match status" value="1"/>
</dbReference>
<keyword evidence="4" id="KW-1133">Transmembrane helix</keyword>
<comment type="caution">
    <text evidence="5">The sequence shown here is derived from an EMBL/GenBank/DDBJ whole genome shotgun (WGS) entry which is preliminary data.</text>
</comment>
<evidence type="ECO:0000256" key="2">
    <source>
        <dbReference type="ARBA" id="ARBA00022801"/>
    </source>
</evidence>
<keyword evidence="4" id="KW-0812">Transmembrane</keyword>
<dbReference type="SUPFAM" id="SSF56235">
    <property type="entry name" value="N-terminal nucleophile aminohydrolases (Ntn hydrolases)"/>
    <property type="match status" value="1"/>
</dbReference>
<dbReference type="Gene3D" id="3.60.20.10">
    <property type="entry name" value="Glutamine Phosphoribosylpyrophosphate, subunit 1, domain 1"/>
    <property type="match status" value="1"/>
</dbReference>
<dbReference type="Gene3D" id="1.10.1400.10">
    <property type="match status" value="1"/>
</dbReference>
<dbReference type="InterPro" id="IPR029055">
    <property type="entry name" value="Ntn_hydrolases_N"/>
</dbReference>
<dbReference type="PIRSF" id="PIRSF001227">
    <property type="entry name" value="Pen_acylase"/>
    <property type="match status" value="1"/>
</dbReference>
<evidence type="ECO:0000256" key="4">
    <source>
        <dbReference type="SAM" id="Phobius"/>
    </source>
</evidence>
<evidence type="ECO:0000313" key="5">
    <source>
        <dbReference type="EMBL" id="MFD2232186.1"/>
    </source>
</evidence>